<feature type="compositionally biased region" description="Basic and acidic residues" evidence="21">
    <location>
        <begin position="521"/>
        <end position="541"/>
    </location>
</feature>
<dbReference type="Pfam" id="PF13298">
    <property type="entry name" value="LigD_N"/>
    <property type="match status" value="1"/>
</dbReference>
<evidence type="ECO:0000256" key="2">
    <source>
        <dbReference type="ARBA" id="ARBA00012727"/>
    </source>
</evidence>
<evidence type="ECO:0000256" key="5">
    <source>
        <dbReference type="ARBA" id="ARBA00022695"/>
    </source>
</evidence>
<dbReference type="InterPro" id="IPR012309">
    <property type="entry name" value="DNA_ligase_ATP-dep_C"/>
</dbReference>
<dbReference type="Proteomes" id="UP000306441">
    <property type="component" value="Unassembled WGS sequence"/>
</dbReference>
<evidence type="ECO:0000256" key="17">
    <source>
        <dbReference type="ARBA" id="ARBA00023211"/>
    </source>
</evidence>
<keyword evidence="16" id="KW-0234">DNA repair</keyword>
<keyword evidence="24" id="KW-1185">Reference proteome</keyword>
<keyword evidence="11" id="KW-0269">Exonuclease</keyword>
<dbReference type="SUPFAM" id="SSF50249">
    <property type="entry name" value="Nucleic acid-binding proteins"/>
    <property type="match status" value="1"/>
</dbReference>
<proteinExistence type="predicted"/>
<dbReference type="Pfam" id="PF04679">
    <property type="entry name" value="DNA_ligase_A_C"/>
    <property type="match status" value="1"/>
</dbReference>
<evidence type="ECO:0000256" key="10">
    <source>
        <dbReference type="ARBA" id="ARBA00022801"/>
    </source>
</evidence>
<keyword evidence="12" id="KW-0067">ATP-binding</keyword>
<comment type="cofactor">
    <cofactor evidence="1">
        <name>Mn(2+)</name>
        <dbReference type="ChEBI" id="CHEBI:29035"/>
    </cofactor>
</comment>
<dbReference type="NCBIfam" id="TIGR02779">
    <property type="entry name" value="NHEJ_ligase_lig"/>
    <property type="match status" value="1"/>
</dbReference>
<evidence type="ECO:0000256" key="19">
    <source>
        <dbReference type="ARBA" id="ARBA00029943"/>
    </source>
</evidence>
<evidence type="ECO:0000256" key="6">
    <source>
        <dbReference type="ARBA" id="ARBA00022722"/>
    </source>
</evidence>
<dbReference type="CDD" id="cd04862">
    <property type="entry name" value="PaeLigD_Pol_like"/>
    <property type="match status" value="1"/>
</dbReference>
<gene>
    <name evidence="23" type="primary">ligD</name>
    <name evidence="23" type="ORF">E6C48_08280</name>
</gene>
<feature type="domain" description="ATP-dependent DNA ligase family profile" evidence="22">
    <location>
        <begin position="318"/>
        <end position="445"/>
    </location>
</feature>
<evidence type="ECO:0000256" key="21">
    <source>
        <dbReference type="SAM" id="MobiDB-lite"/>
    </source>
</evidence>
<organism evidence="23 24">
    <name type="scientific">Ollibium composti</name>
    <dbReference type="NCBI Taxonomy" id="2675109"/>
    <lineage>
        <taxon>Bacteria</taxon>
        <taxon>Pseudomonadati</taxon>
        <taxon>Pseudomonadota</taxon>
        <taxon>Alphaproteobacteria</taxon>
        <taxon>Hyphomicrobiales</taxon>
        <taxon>Phyllobacteriaceae</taxon>
        <taxon>Ollibium</taxon>
    </lineage>
</organism>
<dbReference type="InterPro" id="IPR014143">
    <property type="entry name" value="NHEJ_ligase_prk"/>
</dbReference>
<keyword evidence="6" id="KW-0540">Nuclease</keyword>
<dbReference type="EC" id="6.5.1.1" evidence="2"/>
<evidence type="ECO:0000256" key="4">
    <source>
        <dbReference type="ARBA" id="ARBA00022679"/>
    </source>
</evidence>
<dbReference type="InterPro" id="IPR052171">
    <property type="entry name" value="NHEJ_LigD"/>
</dbReference>
<keyword evidence="17" id="KW-0464">Manganese</keyword>
<comment type="caution">
    <text evidence="23">The sequence shown here is derived from an EMBL/GenBank/DDBJ whole genome shotgun (WGS) entry which is preliminary data.</text>
</comment>
<evidence type="ECO:0000256" key="13">
    <source>
        <dbReference type="ARBA" id="ARBA00022932"/>
    </source>
</evidence>
<dbReference type="Pfam" id="PF21686">
    <property type="entry name" value="LigD_Prim-Pol"/>
    <property type="match status" value="1"/>
</dbReference>
<dbReference type="InterPro" id="IPR012340">
    <property type="entry name" value="NA-bd_OB-fold"/>
</dbReference>
<evidence type="ECO:0000256" key="7">
    <source>
        <dbReference type="ARBA" id="ARBA00022723"/>
    </source>
</evidence>
<evidence type="ECO:0000256" key="15">
    <source>
        <dbReference type="ARBA" id="ARBA00023172"/>
    </source>
</evidence>
<keyword evidence="18" id="KW-0511">Multifunctional enzyme</keyword>
<feature type="region of interest" description="Disordered" evidence="21">
    <location>
        <begin position="1"/>
        <end position="28"/>
    </location>
</feature>
<protein>
    <recommendedName>
        <fullName evidence="2">DNA ligase (ATP)</fullName>
        <ecNumber evidence="2">6.5.1.1</ecNumber>
    </recommendedName>
    <alternativeName>
        <fullName evidence="19">NHEJ DNA polymerase</fullName>
    </alternativeName>
</protein>
<dbReference type="InterPro" id="IPR014146">
    <property type="entry name" value="LigD_ligase_dom"/>
</dbReference>
<feature type="region of interest" description="Disordered" evidence="21">
    <location>
        <begin position="185"/>
        <end position="212"/>
    </location>
</feature>
<keyword evidence="4" id="KW-0808">Transferase</keyword>
<dbReference type="Gene3D" id="3.30.470.30">
    <property type="entry name" value="DNA ligase/mRNA capping enzyme"/>
    <property type="match status" value="1"/>
</dbReference>
<keyword evidence="7" id="KW-0479">Metal-binding</keyword>
<keyword evidence="3 23" id="KW-0436">Ligase</keyword>
<evidence type="ECO:0000256" key="3">
    <source>
        <dbReference type="ARBA" id="ARBA00022598"/>
    </source>
</evidence>
<dbReference type="PROSITE" id="PS50160">
    <property type="entry name" value="DNA_LIGASE_A3"/>
    <property type="match status" value="1"/>
</dbReference>
<dbReference type="NCBIfam" id="NF004628">
    <property type="entry name" value="PRK05972.1"/>
    <property type="match status" value="1"/>
</dbReference>
<dbReference type="CDD" id="cd07971">
    <property type="entry name" value="OBF_DNA_ligase_LigD"/>
    <property type="match status" value="1"/>
</dbReference>
<evidence type="ECO:0000313" key="23">
    <source>
        <dbReference type="EMBL" id="THF57736.1"/>
    </source>
</evidence>
<dbReference type="InterPro" id="IPR014144">
    <property type="entry name" value="LigD_PE_domain"/>
</dbReference>
<keyword evidence="13" id="KW-0239">DNA-directed DNA polymerase</keyword>
<evidence type="ECO:0000313" key="24">
    <source>
        <dbReference type="Proteomes" id="UP000306441"/>
    </source>
</evidence>
<dbReference type="NCBIfam" id="TIGR02776">
    <property type="entry name" value="NHEJ_ligase_prk"/>
    <property type="match status" value="1"/>
</dbReference>
<evidence type="ECO:0000256" key="8">
    <source>
        <dbReference type="ARBA" id="ARBA00022741"/>
    </source>
</evidence>
<dbReference type="Gene3D" id="2.40.50.140">
    <property type="entry name" value="Nucleic acid-binding proteins"/>
    <property type="match status" value="1"/>
</dbReference>
<dbReference type="InterPro" id="IPR014145">
    <property type="entry name" value="LigD_pol_dom"/>
</dbReference>
<comment type="catalytic activity">
    <reaction evidence="20">
        <text>ATP + (deoxyribonucleotide)n-3'-hydroxyl + 5'-phospho-(deoxyribonucleotide)m = (deoxyribonucleotide)n+m + AMP + diphosphate.</text>
        <dbReference type="EC" id="6.5.1.1"/>
    </reaction>
</comment>
<dbReference type="NCBIfam" id="TIGR02778">
    <property type="entry name" value="ligD_pol"/>
    <property type="match status" value="1"/>
</dbReference>
<evidence type="ECO:0000256" key="9">
    <source>
        <dbReference type="ARBA" id="ARBA00022763"/>
    </source>
</evidence>
<evidence type="ECO:0000256" key="20">
    <source>
        <dbReference type="ARBA" id="ARBA00034003"/>
    </source>
</evidence>
<dbReference type="RefSeq" id="WP_136356002.1">
    <property type="nucleotide sequence ID" value="NZ_SSNY01000004.1"/>
</dbReference>
<dbReference type="PANTHER" id="PTHR42705:SF2">
    <property type="entry name" value="BIFUNCTIONAL NON-HOMOLOGOUS END JOINING PROTEIN LIGD"/>
    <property type="match status" value="1"/>
</dbReference>
<dbReference type="InterPro" id="IPR012310">
    <property type="entry name" value="DNA_ligase_ATP-dep_cent"/>
</dbReference>
<dbReference type="Pfam" id="PF01068">
    <property type="entry name" value="DNA_ligase_A_M"/>
    <property type="match status" value="1"/>
</dbReference>
<evidence type="ECO:0000256" key="1">
    <source>
        <dbReference type="ARBA" id="ARBA00001936"/>
    </source>
</evidence>
<reference evidence="23 24" key="1">
    <citation type="submission" date="2019-04" db="EMBL/GenBank/DDBJ databases">
        <title>Mesorhizobium composti sp. nov., isolated from compost.</title>
        <authorList>
            <person name="Lin S.-Y."/>
            <person name="Hameed A."/>
            <person name="Hsieh Y.-T."/>
            <person name="Young C.-C."/>
        </authorList>
    </citation>
    <scope>NUCLEOTIDE SEQUENCE [LARGE SCALE GENOMIC DNA]</scope>
    <source>
        <strain evidence="23 24">CC-YTH430</strain>
    </source>
</reference>
<keyword evidence="10" id="KW-0378">Hydrolase</keyword>
<evidence type="ECO:0000256" key="16">
    <source>
        <dbReference type="ARBA" id="ARBA00023204"/>
    </source>
</evidence>
<keyword evidence="8" id="KW-0547">Nucleotide-binding</keyword>
<feature type="compositionally biased region" description="Basic and acidic residues" evidence="21">
    <location>
        <begin position="1"/>
        <end position="17"/>
    </location>
</feature>
<dbReference type="PANTHER" id="PTHR42705">
    <property type="entry name" value="BIFUNCTIONAL NON-HOMOLOGOUS END JOINING PROTEIN LIGD"/>
    <property type="match status" value="1"/>
</dbReference>
<accession>A0ABY2Q8D7</accession>
<dbReference type="NCBIfam" id="TIGR02777">
    <property type="entry name" value="LigD_PE_dom"/>
    <property type="match status" value="1"/>
</dbReference>
<keyword evidence="14" id="KW-0238">DNA-binding</keyword>
<evidence type="ECO:0000256" key="11">
    <source>
        <dbReference type="ARBA" id="ARBA00022839"/>
    </source>
</evidence>
<dbReference type="EMBL" id="SSNY01000004">
    <property type="protein sequence ID" value="THF57736.1"/>
    <property type="molecule type" value="Genomic_DNA"/>
</dbReference>
<dbReference type="InterPro" id="IPR033651">
    <property type="entry name" value="PaeLigD_Pol-like"/>
</dbReference>
<evidence type="ECO:0000256" key="14">
    <source>
        <dbReference type="ARBA" id="ARBA00023125"/>
    </source>
</evidence>
<evidence type="ECO:0000256" key="18">
    <source>
        <dbReference type="ARBA" id="ARBA00023268"/>
    </source>
</evidence>
<keyword evidence="15" id="KW-0233">DNA recombination</keyword>
<dbReference type="GO" id="GO:0016874">
    <property type="term" value="F:ligase activity"/>
    <property type="evidence" value="ECO:0007669"/>
    <property type="project" value="UniProtKB-KW"/>
</dbReference>
<keyword evidence="5" id="KW-0548">Nucleotidyltransferase</keyword>
<sequence>MAEQALEKYRAKRDFSKTAEPAGKVQRRQAKAGEGGIFVIHKHAATRLHYDLRLEHGGVLWSWAVTRGPSLDPHEKRLAVHVEDHPIDYAPFEGTIPKGEYGGGSVIVWDEGTWVPEHDPAAGMKKGHIDFELYGEKLSGKWHLVRLKPRAGEKKDNWLLIKSDDAAARPGEDILKERPESVKSGLTVEEVGEGRAAKGKKPQVWHSNKPATGKAARKSASRLQFVEPALATLERDAPSGKEWLHEVKFDGYRMQAAIAGTEIRLLTRKGLDWTERFGGEIPAALARLKCADAIIDGEIVVLGGDGVSSFSLLQADLSADRTDRMIYYVFDLLRLDGEDLRDEALVERKERLSELLEPLGDDGPVRFSDHFVEPGKVMLKHACRMGLEGVVSKRADAPYRSGRTGVWIKSKCTQRQEFVIGGYLPSEKTGRGLRSLLVGYHEGDRLRYAGRVGTGFSAKAGDDLKKKLDALKAKKSPFDAKVPGGKGLVWVEPDLVAEVEFRSWTADRIIRHASFQGLREDKPAEEVVQEEPKAVSGKDKAGQGASTTRDAAPRGKGKTVVKTGIKLTHPDKLLWPEEKVSKQALLEHYDLVWPRMKPFVVNRPLALVRAPDGVGGPRFFQKHASAGMSEKIFKSKDPEDNEEILYVKDFDGIAALVQMGVVEIHVWGCTVDKIDTPDQIVFDLDPDEGVAVDRVRQAALDIRDKLEELSLPVFVKTSGGKGYHLMVPLKPKAKWDAVKGFAHDFARAMEQAEPDRYTATLSKKARTGRIFIDYLRNGRGSTTVAPYSSRAKKGATVSMPVTWTEIEDGLPPNAFPIGDKTTLKRLAGDDPWKGFFAAGKPLKLG</sequence>
<dbReference type="CDD" id="cd07906">
    <property type="entry name" value="Adenylation_DNA_ligase_LigD_LigC"/>
    <property type="match status" value="1"/>
</dbReference>
<evidence type="ECO:0000259" key="22">
    <source>
        <dbReference type="PROSITE" id="PS50160"/>
    </source>
</evidence>
<dbReference type="Gene3D" id="3.90.920.10">
    <property type="entry name" value="DNA primase, PRIM domain"/>
    <property type="match status" value="1"/>
</dbReference>
<evidence type="ECO:0000256" key="12">
    <source>
        <dbReference type="ARBA" id="ARBA00022840"/>
    </source>
</evidence>
<feature type="region of interest" description="Disordered" evidence="21">
    <location>
        <begin position="521"/>
        <end position="559"/>
    </location>
</feature>
<dbReference type="SUPFAM" id="SSF56091">
    <property type="entry name" value="DNA ligase/mRNA capping enzyme, catalytic domain"/>
    <property type="match status" value="1"/>
</dbReference>
<name>A0ABY2Q8D7_9HYPH</name>
<dbReference type="Gene3D" id="3.30.1490.70">
    <property type="match status" value="1"/>
</dbReference>
<keyword evidence="9" id="KW-0227">DNA damage</keyword>